<proteinExistence type="predicted"/>
<dbReference type="PANTHER" id="PTHR37833">
    <property type="entry name" value="LIPOPROTEIN-RELATED"/>
    <property type="match status" value="1"/>
</dbReference>
<dbReference type="Pfam" id="PF07610">
    <property type="entry name" value="DUF1573"/>
    <property type="match status" value="1"/>
</dbReference>
<dbReference type="InterPro" id="IPR011467">
    <property type="entry name" value="DUF1573"/>
</dbReference>
<feature type="chain" id="PRO_5021995780" description="DUF1573 domain-containing protein" evidence="1">
    <location>
        <begin position="33"/>
        <end position="341"/>
    </location>
</feature>
<dbReference type="Proteomes" id="UP000315003">
    <property type="component" value="Chromosome"/>
</dbReference>
<dbReference type="AlphaFoldDB" id="A0A517SUR1"/>
<feature type="signal peptide" evidence="1">
    <location>
        <begin position="1"/>
        <end position="32"/>
    </location>
</feature>
<accession>A0A517SUR1</accession>
<organism evidence="2 3">
    <name type="scientific">Stieleria bergensis</name>
    <dbReference type="NCBI Taxonomy" id="2528025"/>
    <lineage>
        <taxon>Bacteria</taxon>
        <taxon>Pseudomonadati</taxon>
        <taxon>Planctomycetota</taxon>
        <taxon>Planctomycetia</taxon>
        <taxon>Pirellulales</taxon>
        <taxon>Pirellulaceae</taxon>
        <taxon>Stieleria</taxon>
    </lineage>
</organism>
<protein>
    <recommendedName>
        <fullName evidence="4">DUF1573 domain-containing protein</fullName>
    </recommendedName>
</protein>
<dbReference type="PANTHER" id="PTHR37833:SF1">
    <property type="entry name" value="SIGNAL PEPTIDE PROTEIN"/>
    <property type="match status" value="1"/>
</dbReference>
<reference evidence="2 3" key="1">
    <citation type="submission" date="2019-02" db="EMBL/GenBank/DDBJ databases">
        <title>Deep-cultivation of Planctomycetes and their phenomic and genomic characterization uncovers novel biology.</title>
        <authorList>
            <person name="Wiegand S."/>
            <person name="Jogler M."/>
            <person name="Boedeker C."/>
            <person name="Pinto D."/>
            <person name="Vollmers J."/>
            <person name="Rivas-Marin E."/>
            <person name="Kohn T."/>
            <person name="Peeters S.H."/>
            <person name="Heuer A."/>
            <person name="Rast P."/>
            <person name="Oberbeckmann S."/>
            <person name="Bunk B."/>
            <person name="Jeske O."/>
            <person name="Meyerdierks A."/>
            <person name="Storesund J.E."/>
            <person name="Kallscheuer N."/>
            <person name="Luecker S."/>
            <person name="Lage O.M."/>
            <person name="Pohl T."/>
            <person name="Merkel B.J."/>
            <person name="Hornburger P."/>
            <person name="Mueller R.-W."/>
            <person name="Bruemmer F."/>
            <person name="Labrenz M."/>
            <person name="Spormann A.M."/>
            <person name="Op den Camp H."/>
            <person name="Overmann J."/>
            <person name="Amann R."/>
            <person name="Jetten M.S.M."/>
            <person name="Mascher T."/>
            <person name="Medema M.H."/>
            <person name="Devos D.P."/>
            <person name="Kaster A.-K."/>
            <person name="Ovreas L."/>
            <person name="Rohde M."/>
            <person name="Galperin M.Y."/>
            <person name="Jogler C."/>
        </authorList>
    </citation>
    <scope>NUCLEOTIDE SEQUENCE [LARGE SCALE GENOMIC DNA]</scope>
    <source>
        <strain evidence="2 3">SV_7m_r</strain>
    </source>
</reference>
<evidence type="ECO:0000313" key="3">
    <source>
        <dbReference type="Proteomes" id="UP000315003"/>
    </source>
</evidence>
<evidence type="ECO:0000256" key="1">
    <source>
        <dbReference type="SAM" id="SignalP"/>
    </source>
</evidence>
<evidence type="ECO:0008006" key="4">
    <source>
        <dbReference type="Google" id="ProtNLM"/>
    </source>
</evidence>
<sequence precursor="true">MGFPISNFRSHRALVLFFGLGLATLLASPANAANNWVNEAFAVKTHNFGTVGVASKTEFRFEIFNPLDQPIHLSKVRRSCGCTTPIIETPWIQPGETGSILARFNTDTFRGKKGATLTVVIDRPTYTEVRLRVDGYIRSDMVFHPGEVHFGTVDQGDTKSSQTKVLYAGRSDWQIRNIESNVDWLQPEVKLSKRGGGQIHYDIIVNILEHAPEGDFLNQLTLVTNDTRQPRVPLRVSGSVAPPIQIAPRNISIADIKVGDVISKRLVLKGKQSFQLQDIQCEGWEISFEPTEDPKNVHIVNAQFKAIAPQPRKQITVNVQTDDNQSQSGYATVLTTFAADE</sequence>
<dbReference type="Gene3D" id="2.60.40.10">
    <property type="entry name" value="Immunoglobulins"/>
    <property type="match status" value="1"/>
</dbReference>
<evidence type="ECO:0000313" key="2">
    <source>
        <dbReference type="EMBL" id="QDT59859.1"/>
    </source>
</evidence>
<dbReference type="EMBL" id="CP036272">
    <property type="protein sequence ID" value="QDT59859.1"/>
    <property type="molecule type" value="Genomic_DNA"/>
</dbReference>
<dbReference type="RefSeq" id="WP_419188398.1">
    <property type="nucleotide sequence ID" value="NZ_CP036272.1"/>
</dbReference>
<keyword evidence="1" id="KW-0732">Signal</keyword>
<gene>
    <name evidence="2" type="ORF">SV7mr_23710</name>
</gene>
<dbReference type="InterPro" id="IPR013783">
    <property type="entry name" value="Ig-like_fold"/>
</dbReference>
<name>A0A517SUR1_9BACT</name>
<keyword evidence="3" id="KW-1185">Reference proteome</keyword>